<keyword evidence="1" id="KW-0812">Transmembrane</keyword>
<accession>A0A3Q9UJ72</accession>
<sequence>MAVPVGMWVILGIGLVALLVAALGDRRSRLHAEAEVAALPSGRRLARMSQNLCTHLDALLEAEHLTIPARLADPRAASHLSPEDVPTAVLEHARVITCPEPLDGARLIQAILMGDPDQGDLAIVTPALDEFALGVVLANHLHGSRAVVPIIATPEECAQITQALSSTATTTAGIRSGWLPAEVWAHAELVVSDAISTTLLPSSPGTTSPEVSTTT</sequence>
<dbReference type="AlphaFoldDB" id="A0A3Q9UJ72"/>
<protein>
    <submittedName>
        <fullName evidence="2">Uncharacterized protein</fullName>
    </submittedName>
</protein>
<dbReference type="Proteomes" id="UP000285875">
    <property type="component" value="Chromosome"/>
</dbReference>
<evidence type="ECO:0000256" key="1">
    <source>
        <dbReference type="SAM" id="Phobius"/>
    </source>
</evidence>
<dbReference type="RefSeq" id="WP_097798375.1">
    <property type="nucleotide sequence ID" value="NZ_CP025570.1"/>
</dbReference>
<reference evidence="3" key="1">
    <citation type="submission" date="2017-12" db="EMBL/GenBank/DDBJ databases">
        <title>Whole genome sequencing of Acidipropionibacterium jensenii strains JS279 and JS280.</title>
        <authorList>
            <person name="Deptula P."/>
            <person name="Laine P."/>
            <person name="Smolander O.-P."/>
            <person name="Paulin L."/>
            <person name="Auvinen P."/>
            <person name="Varmanen P."/>
        </authorList>
    </citation>
    <scope>NUCLEOTIDE SEQUENCE [LARGE SCALE GENOMIC DNA]</scope>
    <source>
        <strain evidence="3">JS280</strain>
    </source>
</reference>
<dbReference type="EMBL" id="CP025570">
    <property type="protein sequence ID" value="AZZ38815.1"/>
    <property type="molecule type" value="Genomic_DNA"/>
</dbReference>
<keyword evidence="1" id="KW-1133">Transmembrane helix</keyword>
<organism evidence="2 3">
    <name type="scientific">Acidipropionibacterium jensenii</name>
    <dbReference type="NCBI Taxonomy" id="1749"/>
    <lineage>
        <taxon>Bacteria</taxon>
        <taxon>Bacillati</taxon>
        <taxon>Actinomycetota</taxon>
        <taxon>Actinomycetes</taxon>
        <taxon>Propionibacteriales</taxon>
        <taxon>Propionibacteriaceae</taxon>
        <taxon>Acidipropionibacterium</taxon>
    </lineage>
</organism>
<keyword evidence="1" id="KW-0472">Membrane</keyword>
<evidence type="ECO:0000313" key="2">
    <source>
        <dbReference type="EMBL" id="AZZ38815.1"/>
    </source>
</evidence>
<feature type="transmembrane region" description="Helical" evidence="1">
    <location>
        <begin position="6"/>
        <end position="24"/>
    </location>
</feature>
<evidence type="ECO:0000313" key="3">
    <source>
        <dbReference type="Proteomes" id="UP000285875"/>
    </source>
</evidence>
<gene>
    <name evidence="2" type="ORF">C0Z10_02595</name>
</gene>
<dbReference type="KEGG" id="aji:C0Z10_02595"/>
<name>A0A3Q9UJ72_9ACTN</name>
<proteinExistence type="predicted"/>